<gene>
    <name evidence="10" type="ORF">CYBJADRAFT_177846</name>
</gene>
<evidence type="ECO:0000313" key="11">
    <source>
        <dbReference type="Proteomes" id="UP000094389"/>
    </source>
</evidence>
<dbReference type="GO" id="GO:0051999">
    <property type="term" value="P:mannosyl-inositol phosphorylceramide biosynthetic process"/>
    <property type="evidence" value="ECO:0007669"/>
    <property type="project" value="TreeGrafter"/>
</dbReference>
<dbReference type="Proteomes" id="UP000094389">
    <property type="component" value="Unassembled WGS sequence"/>
</dbReference>
<keyword evidence="4 9" id="KW-0812">Transmembrane</keyword>
<dbReference type="OrthoDB" id="3647at2759"/>
<evidence type="ECO:0000256" key="1">
    <source>
        <dbReference type="ARBA" id="ARBA00004141"/>
    </source>
</evidence>
<dbReference type="GO" id="GO:0031501">
    <property type="term" value="C:mannosyltransferase complex"/>
    <property type="evidence" value="ECO:0007669"/>
    <property type="project" value="UniProtKB-ARBA"/>
</dbReference>
<name>A0A1E4RZM7_CYBJN</name>
<comment type="similarity">
    <text evidence="2">Belongs to the glycosyltransferase 32 family.</text>
</comment>
<dbReference type="FunFam" id="3.90.550.20:FF:000001">
    <property type="entry name" value="MIPC synthase subunit (SurA)"/>
    <property type="match status" value="1"/>
</dbReference>
<dbReference type="GO" id="GO:0016020">
    <property type="term" value="C:membrane"/>
    <property type="evidence" value="ECO:0007669"/>
    <property type="project" value="UniProtKB-SubCell"/>
</dbReference>
<dbReference type="OMA" id="NRHSWSF"/>
<accession>A0A1E4RZM7</accession>
<dbReference type="SUPFAM" id="SSF53448">
    <property type="entry name" value="Nucleotide-diphospho-sugar transferases"/>
    <property type="match status" value="1"/>
</dbReference>
<dbReference type="GO" id="GO:0006676">
    <property type="term" value="P:mannosyl diphosphorylinositol ceramide metabolic process"/>
    <property type="evidence" value="ECO:0007669"/>
    <property type="project" value="UniProtKB-ARBA"/>
</dbReference>
<dbReference type="EMBL" id="KV453933">
    <property type="protein sequence ID" value="ODV72701.1"/>
    <property type="molecule type" value="Genomic_DNA"/>
</dbReference>
<dbReference type="Pfam" id="PF04488">
    <property type="entry name" value="Gly_transf_sug"/>
    <property type="match status" value="1"/>
</dbReference>
<dbReference type="RefSeq" id="XP_020069740.1">
    <property type="nucleotide sequence ID" value="XM_020216891.1"/>
</dbReference>
<keyword evidence="3" id="KW-0808">Transferase</keyword>
<dbReference type="AlphaFoldDB" id="A0A1E4RZM7"/>
<proteinExistence type="inferred from homology"/>
<dbReference type="InterPro" id="IPR051706">
    <property type="entry name" value="Glycosyltransferase_domain"/>
</dbReference>
<feature type="transmembrane region" description="Helical" evidence="9">
    <location>
        <begin position="265"/>
        <end position="284"/>
    </location>
</feature>
<evidence type="ECO:0000256" key="4">
    <source>
        <dbReference type="ARBA" id="ARBA00022692"/>
    </source>
</evidence>
<keyword evidence="11" id="KW-1185">Reference proteome</keyword>
<evidence type="ECO:0000256" key="6">
    <source>
        <dbReference type="ARBA" id="ARBA00023136"/>
    </source>
</evidence>
<comment type="subcellular location">
    <subcellularLocation>
        <location evidence="1">Membrane</location>
        <topology evidence="1">Multi-pass membrane protein</topology>
    </subcellularLocation>
</comment>
<evidence type="ECO:0000256" key="3">
    <source>
        <dbReference type="ARBA" id="ARBA00022679"/>
    </source>
</evidence>
<comment type="catalytic activity">
    <reaction evidence="7">
        <text>a 1D-myo-inositol-1-phospho-N-[(R)-2-hydroxy-very-long-chain fatty acyl]-(R)-4-hydroxysphingoid base + GDP-alpha-D-mannose = an alpha-D-mannosyl-(1&lt;-&gt;6)-1D-myo-inositol-1-phospho-N-[(R)-2-hydroxy-very-long-chain fatty acyl]-(R)-4-hydroxysphingoid base + GDP + H(+)</text>
        <dbReference type="Rhea" id="RHEA:64596"/>
        <dbReference type="ChEBI" id="CHEBI:15378"/>
        <dbReference type="ChEBI" id="CHEBI:57527"/>
        <dbReference type="ChEBI" id="CHEBI:58189"/>
        <dbReference type="ChEBI" id="CHEBI:155885"/>
        <dbReference type="ChEBI" id="CHEBI:155926"/>
        <dbReference type="EC" id="2.4.1.370"/>
    </reaction>
    <physiologicalReaction direction="left-to-right" evidence="7">
        <dbReference type="Rhea" id="RHEA:64597"/>
    </physiologicalReaction>
</comment>
<evidence type="ECO:0000313" key="10">
    <source>
        <dbReference type="EMBL" id="ODV72701.1"/>
    </source>
</evidence>
<keyword evidence="6 9" id="KW-0472">Membrane</keyword>
<evidence type="ECO:0000256" key="2">
    <source>
        <dbReference type="ARBA" id="ARBA00009003"/>
    </source>
</evidence>
<dbReference type="GO" id="GO:0103064">
    <property type="term" value="F:inositol phosphorylceramide mannosyltransferase activity"/>
    <property type="evidence" value="ECO:0007669"/>
    <property type="project" value="UniProtKB-EC"/>
</dbReference>
<dbReference type="PANTHER" id="PTHR32385:SF20">
    <property type="entry name" value="MANNOSYL PHOSPHORYLINOSITOL CERAMIDE SYNTHASE CSH1-RELATED"/>
    <property type="match status" value="1"/>
</dbReference>
<dbReference type="InterPro" id="IPR029044">
    <property type="entry name" value="Nucleotide-diphossugar_trans"/>
</dbReference>
<keyword evidence="5 9" id="KW-1133">Transmembrane helix</keyword>
<dbReference type="STRING" id="983966.A0A1E4RZM7"/>
<dbReference type="InterPro" id="IPR007577">
    <property type="entry name" value="GlycoTrfase_DXD_sugar-bd_CS"/>
</dbReference>
<sequence>MRRELLFMLWAHVIVALILLYNVFDLLTLIYDDSFADQLTDLDLNPPKGTPPKPQLIPKIIHQTYKDTNIPEKWLPGQQKCINLHPDYQYILWTDEMARDFISEQYPWFLETFDGYKYNIQRADVIRYFALIHYGGVYIDLDVACERRLDPLLTVPAFVRKTIPTGISNDVMGAVPKHPFFLKVVDNLQKYHMNYLIPYLTIMYTTGPLFLSVIWKRYRRWVQVPASAAVKIMFPEDYKKHTNSFFSILEGSSWHLGDANFIKGLGRHIGLAVLGGFAIAAVLLYGEYRLYLWLINGGYKNNFVTTLWKKHSRKSQARRNRKNSNLTGVMLEPEKITAPFMDPEVGLQDFEQIELTTASGPT</sequence>
<protein>
    <recommendedName>
        <fullName evidence="8">inositol phosphorylceramide mannosyltransferase</fullName>
        <ecNumber evidence="8">2.4.1.370</ecNumber>
    </recommendedName>
</protein>
<evidence type="ECO:0000256" key="9">
    <source>
        <dbReference type="SAM" id="Phobius"/>
    </source>
</evidence>
<evidence type="ECO:0000256" key="5">
    <source>
        <dbReference type="ARBA" id="ARBA00022989"/>
    </source>
</evidence>
<reference evidence="10 11" key="1">
    <citation type="journal article" date="2016" name="Proc. Natl. Acad. Sci. U.S.A.">
        <title>Comparative genomics of biotechnologically important yeasts.</title>
        <authorList>
            <person name="Riley R."/>
            <person name="Haridas S."/>
            <person name="Wolfe K.H."/>
            <person name="Lopes M.R."/>
            <person name="Hittinger C.T."/>
            <person name="Goeker M."/>
            <person name="Salamov A.A."/>
            <person name="Wisecaver J.H."/>
            <person name="Long T.M."/>
            <person name="Calvey C.H."/>
            <person name="Aerts A.L."/>
            <person name="Barry K.W."/>
            <person name="Choi C."/>
            <person name="Clum A."/>
            <person name="Coughlan A.Y."/>
            <person name="Deshpande S."/>
            <person name="Douglass A.P."/>
            <person name="Hanson S.J."/>
            <person name="Klenk H.-P."/>
            <person name="LaButti K.M."/>
            <person name="Lapidus A."/>
            <person name="Lindquist E.A."/>
            <person name="Lipzen A.M."/>
            <person name="Meier-Kolthoff J.P."/>
            <person name="Ohm R.A."/>
            <person name="Otillar R.P."/>
            <person name="Pangilinan J.L."/>
            <person name="Peng Y."/>
            <person name="Rokas A."/>
            <person name="Rosa C.A."/>
            <person name="Scheuner C."/>
            <person name="Sibirny A.A."/>
            <person name="Slot J.C."/>
            <person name="Stielow J.B."/>
            <person name="Sun H."/>
            <person name="Kurtzman C.P."/>
            <person name="Blackwell M."/>
            <person name="Grigoriev I.V."/>
            <person name="Jeffries T.W."/>
        </authorList>
    </citation>
    <scope>NUCLEOTIDE SEQUENCE [LARGE SCALE GENOMIC DNA]</scope>
    <source>
        <strain evidence="11">ATCC 18201 / CBS 1600 / BCRC 20928 / JCM 3617 / NBRC 0987 / NRRL Y-1542</strain>
    </source>
</reference>
<dbReference type="GeneID" id="30991287"/>
<feature type="transmembrane region" description="Helical" evidence="9">
    <location>
        <begin position="7"/>
        <end position="31"/>
    </location>
</feature>
<dbReference type="PANTHER" id="PTHR32385">
    <property type="entry name" value="MANNOSYL PHOSPHORYLINOSITOL CERAMIDE SYNTHASE"/>
    <property type="match status" value="1"/>
</dbReference>
<dbReference type="Gene3D" id="3.90.550.20">
    <property type="match status" value="1"/>
</dbReference>
<evidence type="ECO:0000256" key="8">
    <source>
        <dbReference type="ARBA" id="ARBA00066893"/>
    </source>
</evidence>
<dbReference type="EC" id="2.4.1.370" evidence="8"/>
<organism evidence="10 11">
    <name type="scientific">Cyberlindnera jadinii (strain ATCC 18201 / CBS 1600 / BCRC 20928 / JCM 3617 / NBRC 0987 / NRRL Y-1542)</name>
    <name type="common">Torula yeast</name>
    <name type="synonym">Candida utilis</name>
    <dbReference type="NCBI Taxonomy" id="983966"/>
    <lineage>
        <taxon>Eukaryota</taxon>
        <taxon>Fungi</taxon>
        <taxon>Dikarya</taxon>
        <taxon>Ascomycota</taxon>
        <taxon>Saccharomycotina</taxon>
        <taxon>Saccharomycetes</taxon>
        <taxon>Phaffomycetales</taxon>
        <taxon>Phaffomycetaceae</taxon>
        <taxon>Cyberlindnera</taxon>
    </lineage>
</organism>
<feature type="transmembrane region" description="Helical" evidence="9">
    <location>
        <begin position="196"/>
        <end position="215"/>
    </location>
</feature>
<evidence type="ECO:0000256" key="7">
    <source>
        <dbReference type="ARBA" id="ARBA00052145"/>
    </source>
</evidence>